<gene>
    <name evidence="1" type="ORF">Hypma_004033</name>
</gene>
<name>A0A369J3A5_HYPMA</name>
<organism evidence="1 2">
    <name type="scientific">Hypsizygus marmoreus</name>
    <name type="common">White beech mushroom</name>
    <name type="synonym">Agaricus marmoreus</name>
    <dbReference type="NCBI Taxonomy" id="39966"/>
    <lineage>
        <taxon>Eukaryota</taxon>
        <taxon>Fungi</taxon>
        <taxon>Dikarya</taxon>
        <taxon>Basidiomycota</taxon>
        <taxon>Agaricomycotina</taxon>
        <taxon>Agaricomycetes</taxon>
        <taxon>Agaricomycetidae</taxon>
        <taxon>Agaricales</taxon>
        <taxon>Tricholomatineae</taxon>
        <taxon>Lyophyllaceae</taxon>
        <taxon>Hypsizygus</taxon>
    </lineage>
</organism>
<accession>A0A369J3A5</accession>
<dbReference type="Proteomes" id="UP000076154">
    <property type="component" value="Unassembled WGS sequence"/>
</dbReference>
<reference evidence="1" key="1">
    <citation type="submission" date="2018-04" db="EMBL/GenBank/DDBJ databases">
        <title>Whole genome sequencing of Hypsizygus marmoreus.</title>
        <authorList>
            <person name="Choi I.-G."/>
            <person name="Min B."/>
            <person name="Kim J.-G."/>
            <person name="Kim S."/>
            <person name="Oh Y.-L."/>
            <person name="Kong W.-S."/>
            <person name="Park H."/>
            <person name="Jeong J."/>
            <person name="Song E.-S."/>
        </authorList>
    </citation>
    <scope>NUCLEOTIDE SEQUENCE [LARGE SCALE GENOMIC DNA]</scope>
    <source>
        <strain evidence="1">51987-8</strain>
    </source>
</reference>
<evidence type="ECO:0000313" key="1">
    <source>
        <dbReference type="EMBL" id="RDB15630.1"/>
    </source>
</evidence>
<protein>
    <submittedName>
        <fullName evidence="1">Uncharacterized protein</fullName>
    </submittedName>
</protein>
<keyword evidence="2" id="KW-1185">Reference proteome</keyword>
<dbReference type="InParanoid" id="A0A369J3A5"/>
<feature type="non-terminal residue" evidence="1">
    <location>
        <position position="105"/>
    </location>
</feature>
<evidence type="ECO:0000313" key="2">
    <source>
        <dbReference type="Proteomes" id="UP000076154"/>
    </source>
</evidence>
<sequence>MRLCHILGTSSKNLFATFVKGRNAGKNMPLSIKSDNSYKQTTNATCHHSLTTVPMTSTKYISTHAGVVLQLHNNDHLKVGTDICNERMSTQGKWAVLILEAEPSS</sequence>
<dbReference type="EMBL" id="LUEZ02000146">
    <property type="protein sequence ID" value="RDB15630.1"/>
    <property type="molecule type" value="Genomic_DNA"/>
</dbReference>
<comment type="caution">
    <text evidence="1">The sequence shown here is derived from an EMBL/GenBank/DDBJ whole genome shotgun (WGS) entry which is preliminary data.</text>
</comment>
<dbReference type="AlphaFoldDB" id="A0A369J3A5"/>
<proteinExistence type="predicted"/>